<keyword evidence="4 10" id="KW-0863">Zinc-finger</keyword>
<dbReference type="Gene3D" id="3.30.160.60">
    <property type="entry name" value="Classic Zinc Finger"/>
    <property type="match status" value="1"/>
</dbReference>
<keyword evidence="6" id="KW-0805">Transcription regulation</keyword>
<feature type="non-terminal residue" evidence="12">
    <location>
        <position position="115"/>
    </location>
</feature>
<proteinExistence type="inferred from homology"/>
<evidence type="ECO:0000256" key="5">
    <source>
        <dbReference type="ARBA" id="ARBA00022833"/>
    </source>
</evidence>
<keyword evidence="3" id="KW-0677">Repeat</keyword>
<dbReference type="InterPro" id="IPR036236">
    <property type="entry name" value="Znf_C2H2_sf"/>
</dbReference>
<feature type="domain" description="C2H2-type" evidence="11">
    <location>
        <begin position="21"/>
        <end position="48"/>
    </location>
</feature>
<dbReference type="Proteomes" id="UP001497623">
    <property type="component" value="Unassembled WGS sequence"/>
</dbReference>
<evidence type="ECO:0000256" key="8">
    <source>
        <dbReference type="ARBA" id="ARBA00023163"/>
    </source>
</evidence>
<dbReference type="GO" id="GO:0003677">
    <property type="term" value="F:DNA binding"/>
    <property type="evidence" value="ECO:0007669"/>
    <property type="project" value="UniProtKB-KW"/>
</dbReference>
<reference evidence="12 13" key="1">
    <citation type="submission" date="2024-05" db="EMBL/GenBank/DDBJ databases">
        <authorList>
            <person name="Wallberg A."/>
        </authorList>
    </citation>
    <scope>NUCLEOTIDE SEQUENCE [LARGE SCALE GENOMIC DNA]</scope>
</reference>
<gene>
    <name evidence="12" type="ORF">MNOR_LOCUS40097</name>
</gene>
<evidence type="ECO:0000313" key="12">
    <source>
        <dbReference type="EMBL" id="CAL4235789.1"/>
    </source>
</evidence>
<evidence type="ECO:0000256" key="7">
    <source>
        <dbReference type="ARBA" id="ARBA00023125"/>
    </source>
</evidence>
<comment type="caution">
    <text evidence="12">The sequence shown here is derived from an EMBL/GenBank/DDBJ whole genome shotgun (WGS) entry which is preliminary data.</text>
</comment>
<name>A0AAV2SQ29_MEGNR</name>
<evidence type="ECO:0000313" key="13">
    <source>
        <dbReference type="Proteomes" id="UP001497623"/>
    </source>
</evidence>
<evidence type="ECO:0000256" key="9">
    <source>
        <dbReference type="ARBA" id="ARBA00023242"/>
    </source>
</evidence>
<evidence type="ECO:0000256" key="10">
    <source>
        <dbReference type="PROSITE-ProRule" id="PRU00042"/>
    </source>
</evidence>
<dbReference type="Pfam" id="PF00096">
    <property type="entry name" value="zf-C2H2"/>
    <property type="match status" value="1"/>
</dbReference>
<protein>
    <recommendedName>
        <fullName evidence="11">C2H2-type domain-containing protein</fullName>
    </recommendedName>
</protein>
<keyword evidence="13" id="KW-1185">Reference proteome</keyword>
<dbReference type="SMART" id="SM00355">
    <property type="entry name" value="ZnF_C2H2"/>
    <property type="match status" value="1"/>
</dbReference>
<dbReference type="InterPro" id="IPR013087">
    <property type="entry name" value="Znf_C2H2_type"/>
</dbReference>
<keyword evidence="8" id="KW-0804">Transcription</keyword>
<sequence length="115" mass="13203">KIENNTCNIENVNIDIGEKTYQCSYCDKAFSNNNDFSKHVRIHIGEKAYRFNHNIQNTQLNNNWSKYANILCKDCKSKKSLKGNLCNKCFSAYNCAKQKAANIKKQSKIKCQVGN</sequence>
<dbReference type="AlphaFoldDB" id="A0AAV2SQ29"/>
<evidence type="ECO:0000259" key="11">
    <source>
        <dbReference type="PROSITE" id="PS50157"/>
    </source>
</evidence>
<dbReference type="FunFam" id="3.30.160.60:FF:000608">
    <property type="entry name" value="zinc finger protein 286A isoform X1"/>
    <property type="match status" value="1"/>
</dbReference>
<dbReference type="GO" id="GO:0008270">
    <property type="term" value="F:zinc ion binding"/>
    <property type="evidence" value="ECO:0007669"/>
    <property type="project" value="UniProtKB-KW"/>
</dbReference>
<dbReference type="SUPFAM" id="SSF57667">
    <property type="entry name" value="beta-beta-alpha zinc fingers"/>
    <property type="match status" value="1"/>
</dbReference>
<dbReference type="EMBL" id="CAXKWB010115588">
    <property type="protein sequence ID" value="CAL4235789.1"/>
    <property type="molecule type" value="Genomic_DNA"/>
</dbReference>
<keyword evidence="5" id="KW-0862">Zinc</keyword>
<keyword evidence="7" id="KW-0238">DNA-binding</keyword>
<feature type="non-terminal residue" evidence="12">
    <location>
        <position position="1"/>
    </location>
</feature>
<organism evidence="12 13">
    <name type="scientific">Meganyctiphanes norvegica</name>
    <name type="common">Northern krill</name>
    <name type="synonym">Thysanopoda norvegica</name>
    <dbReference type="NCBI Taxonomy" id="48144"/>
    <lineage>
        <taxon>Eukaryota</taxon>
        <taxon>Metazoa</taxon>
        <taxon>Ecdysozoa</taxon>
        <taxon>Arthropoda</taxon>
        <taxon>Crustacea</taxon>
        <taxon>Multicrustacea</taxon>
        <taxon>Malacostraca</taxon>
        <taxon>Eumalacostraca</taxon>
        <taxon>Eucarida</taxon>
        <taxon>Euphausiacea</taxon>
        <taxon>Euphausiidae</taxon>
        <taxon>Meganyctiphanes</taxon>
    </lineage>
</organism>
<dbReference type="PROSITE" id="PS00028">
    <property type="entry name" value="ZINC_FINGER_C2H2_1"/>
    <property type="match status" value="1"/>
</dbReference>
<evidence type="ECO:0000256" key="6">
    <source>
        <dbReference type="ARBA" id="ARBA00023015"/>
    </source>
</evidence>
<comment type="similarity">
    <text evidence="1">Belongs to the krueppel C2H2-type zinc-finger protein family.</text>
</comment>
<keyword evidence="2" id="KW-0479">Metal-binding</keyword>
<keyword evidence="9" id="KW-0539">Nucleus</keyword>
<accession>A0AAV2SQ29</accession>
<dbReference type="PROSITE" id="PS50157">
    <property type="entry name" value="ZINC_FINGER_C2H2_2"/>
    <property type="match status" value="1"/>
</dbReference>
<evidence type="ECO:0000256" key="4">
    <source>
        <dbReference type="ARBA" id="ARBA00022771"/>
    </source>
</evidence>
<evidence type="ECO:0000256" key="1">
    <source>
        <dbReference type="ARBA" id="ARBA00006991"/>
    </source>
</evidence>
<evidence type="ECO:0000256" key="2">
    <source>
        <dbReference type="ARBA" id="ARBA00022723"/>
    </source>
</evidence>
<evidence type="ECO:0000256" key="3">
    <source>
        <dbReference type="ARBA" id="ARBA00022737"/>
    </source>
</evidence>